<evidence type="ECO:0008006" key="5">
    <source>
        <dbReference type="Google" id="ProtNLM"/>
    </source>
</evidence>
<dbReference type="CDD" id="cd22189">
    <property type="entry name" value="PGAP4-like_fungal"/>
    <property type="match status" value="1"/>
</dbReference>
<reference evidence="3 4" key="1">
    <citation type="submission" date="2016-05" db="EMBL/GenBank/DDBJ databases">
        <title>Genome sequencing of Trichophyton rubrum CMCC(F)T1i isolated from hair.</title>
        <authorList>
            <person name="Zhan P."/>
            <person name="Tao Y."/>
            <person name="Liu W."/>
        </authorList>
    </citation>
    <scope>NUCLEOTIDE SEQUENCE [LARGE SCALE GENOMIC DNA]</scope>
    <source>
        <strain evidence="4">CMCC(F)T1i</strain>
    </source>
</reference>
<organism evidence="3 4">
    <name type="scientific">Trichophyton rubrum</name>
    <name type="common">Athlete's foot fungus</name>
    <name type="synonym">Epidermophyton rubrum</name>
    <dbReference type="NCBI Taxonomy" id="5551"/>
    <lineage>
        <taxon>Eukaryota</taxon>
        <taxon>Fungi</taxon>
        <taxon>Dikarya</taxon>
        <taxon>Ascomycota</taxon>
        <taxon>Pezizomycotina</taxon>
        <taxon>Eurotiomycetes</taxon>
        <taxon>Eurotiomycetidae</taxon>
        <taxon>Onygenales</taxon>
        <taxon>Arthrodermataceae</taxon>
        <taxon>Trichophyton</taxon>
    </lineage>
</organism>
<keyword evidence="2" id="KW-0472">Membrane</keyword>
<dbReference type="AlphaFoldDB" id="A0A178EVQ4"/>
<keyword evidence="2" id="KW-1133">Transmembrane helix</keyword>
<name>A0A178EVQ4_TRIRU</name>
<evidence type="ECO:0000313" key="4">
    <source>
        <dbReference type="Proteomes" id="UP000243015"/>
    </source>
</evidence>
<proteinExistence type="predicted"/>
<dbReference type="PANTHER" id="PTHR31410:SF1">
    <property type="entry name" value="POST-GPI ATTACHMENT TO PROTEINS FACTOR 4"/>
    <property type="match status" value="1"/>
</dbReference>
<dbReference type="VEuPathDB" id="FungiDB:TERG_05555"/>
<evidence type="ECO:0000256" key="1">
    <source>
        <dbReference type="SAM" id="MobiDB-lite"/>
    </source>
</evidence>
<dbReference type="EMBL" id="LHPM01000017">
    <property type="protein sequence ID" value="OAL64164.1"/>
    <property type="molecule type" value="Genomic_DNA"/>
</dbReference>
<protein>
    <recommendedName>
        <fullName evidence="5">Integral membrane protein</fullName>
    </recommendedName>
</protein>
<dbReference type="Proteomes" id="UP000243015">
    <property type="component" value="Unassembled WGS sequence"/>
</dbReference>
<evidence type="ECO:0000313" key="3">
    <source>
        <dbReference type="EMBL" id="OAL64164.1"/>
    </source>
</evidence>
<dbReference type="GO" id="GO:0016757">
    <property type="term" value="F:glycosyltransferase activity"/>
    <property type="evidence" value="ECO:0007669"/>
    <property type="project" value="InterPro"/>
</dbReference>
<dbReference type="InterPro" id="IPR029675">
    <property type="entry name" value="PGAP4"/>
</dbReference>
<feature type="compositionally biased region" description="Polar residues" evidence="1">
    <location>
        <begin position="1"/>
        <end position="21"/>
    </location>
</feature>
<gene>
    <name evidence="3" type="ORF">A7C99_4821</name>
</gene>
<dbReference type="VEuPathDB" id="FungiDB:TERG_05554"/>
<dbReference type="GO" id="GO:0000139">
    <property type="term" value="C:Golgi membrane"/>
    <property type="evidence" value="ECO:0007669"/>
    <property type="project" value="InterPro"/>
</dbReference>
<feature type="transmembrane region" description="Helical" evidence="2">
    <location>
        <begin position="651"/>
        <end position="673"/>
    </location>
</feature>
<evidence type="ECO:0000256" key="2">
    <source>
        <dbReference type="SAM" id="Phobius"/>
    </source>
</evidence>
<dbReference type="PANTHER" id="PTHR31410">
    <property type="entry name" value="TRANSMEMBRANE PROTEIN 246"/>
    <property type="match status" value="1"/>
</dbReference>
<keyword evidence="2" id="KW-0812">Transmembrane</keyword>
<feature type="transmembrane region" description="Helical" evidence="2">
    <location>
        <begin position="610"/>
        <end position="631"/>
    </location>
</feature>
<dbReference type="GO" id="GO:0006506">
    <property type="term" value="P:GPI anchor biosynthetic process"/>
    <property type="evidence" value="ECO:0007669"/>
    <property type="project" value="InterPro"/>
</dbReference>
<comment type="caution">
    <text evidence="3">The sequence shown here is derived from an EMBL/GenBank/DDBJ whole genome shotgun (WGS) entry which is preliminary data.</text>
</comment>
<accession>A0A178EVQ4</accession>
<feature type="region of interest" description="Disordered" evidence="1">
    <location>
        <begin position="1"/>
        <end position="29"/>
    </location>
</feature>
<sequence length="795" mass="88346">MSSGINQAKETYSGHTATPTGNADRASECPIYRPRSPIFRHRQYAVVAHGGSVPEALDILSFLTLNGPGFNTSASEIKRLYGKHISGGPRWSAPANLSHTEWSREMHDIYFERLLATLHEGKGKKDEPTDFQHTSCRNEAMARDLWSYSKVYIPACLLCCGLAVTAGHSLVERCYPPTTIVVMTYYSNEIWLLKELLIGTYLNITTLRRGLHFAPASYLLVVPPVRGSLNQIEYIVEYTFKFWQPVVTTMPSASFLNRKRGLMDVVIQCFDSSQGNEKSIVVVSTTGPRMHDRSSPKLGAASLDCMKRTLRVFAVELGLQVVSGRDSRLAASNNKNAMRPLAGLLSSCGALISPRWSLRYLLAAFVLCYLLLLQYCRSHSFRDPTSLFFDAGRGYEPRYSRFRAAEAANFIRHIDAAAAPRNRSIDNASLPLPGTGAGLPKTNASLCVGIASIAREGVSYIEATVGALLMDLSPQERQDVYLILFIPHTDPSIHPSYASNWLPALADKVLYYDVDKEKLDHLRKLEQDGGLFREKGLFDYSYLLKACAAVDTPHVLMVEDDVLAMDGWYHRTKQALADAGRQTRQLGASKYLYLRLFYTQGLLGWNNEEWLAYLAGSLFFIAVFWVILVAIRRCLPHPNHTSHPSHANSLLSNKGILLTSLTCGPLFIILFFASGRLTVLPIRSGVHQMPRFGCCTQALVFPHDRVPDVVSWYESKKIGFADSLLEEYANANDEIRWALTPSVFQHVGGRSSKQDGPGSDQVAKVIWNSAFELNDPVALQAEHENAASHPLSGSM</sequence>